<evidence type="ECO:0000313" key="13">
    <source>
        <dbReference type="Proteomes" id="UP000231926"/>
    </source>
</evidence>
<comment type="activity regulation">
    <text evidence="11">Na(+) is not transported, but it plays an essential structural role and its presence is essential for fluoride channel function.</text>
</comment>
<evidence type="ECO:0000256" key="10">
    <source>
        <dbReference type="ARBA" id="ARBA00035585"/>
    </source>
</evidence>
<comment type="caution">
    <text evidence="12">The sequence shown here is derived from an EMBL/GenBank/DDBJ whole genome shotgun (WGS) entry which is preliminary data.</text>
</comment>
<evidence type="ECO:0000256" key="5">
    <source>
        <dbReference type="ARBA" id="ARBA00022989"/>
    </source>
</evidence>
<evidence type="ECO:0000256" key="1">
    <source>
        <dbReference type="ARBA" id="ARBA00004651"/>
    </source>
</evidence>
<keyword evidence="4 11" id="KW-0812">Transmembrane</keyword>
<feature type="transmembrane region" description="Helical" evidence="11">
    <location>
        <begin position="93"/>
        <end position="116"/>
    </location>
</feature>
<dbReference type="Proteomes" id="UP000231926">
    <property type="component" value="Unassembled WGS sequence"/>
</dbReference>
<evidence type="ECO:0000256" key="11">
    <source>
        <dbReference type="HAMAP-Rule" id="MF_00454"/>
    </source>
</evidence>
<dbReference type="Pfam" id="PF02537">
    <property type="entry name" value="CRCB"/>
    <property type="match status" value="1"/>
</dbReference>
<evidence type="ECO:0000256" key="2">
    <source>
        <dbReference type="ARBA" id="ARBA00022475"/>
    </source>
</evidence>
<keyword evidence="2 11" id="KW-1003">Cell membrane</keyword>
<comment type="similarity">
    <text evidence="9 11">Belongs to the fluoride channel Fluc/FEX (TC 1.A.43) family.</text>
</comment>
<evidence type="ECO:0000256" key="7">
    <source>
        <dbReference type="ARBA" id="ARBA00023136"/>
    </source>
</evidence>
<evidence type="ECO:0000256" key="9">
    <source>
        <dbReference type="ARBA" id="ARBA00035120"/>
    </source>
</evidence>
<dbReference type="AlphaFoldDB" id="A0A2M9Y822"/>
<protein>
    <recommendedName>
        <fullName evidence="11">Fluoride-specific ion channel FluC</fullName>
    </recommendedName>
</protein>
<accession>A0A2M9Y822</accession>
<keyword evidence="11" id="KW-0813">Transport</keyword>
<dbReference type="OrthoDB" id="9815830at2"/>
<feature type="binding site" evidence="11">
    <location>
        <position position="71"/>
    </location>
    <ligand>
        <name>Na(+)</name>
        <dbReference type="ChEBI" id="CHEBI:29101"/>
        <note>structural</note>
    </ligand>
</feature>
<sequence length="118" mass="12697">MNLLIIGLGGFLGSVCRYMISQAIPKDSGPFPISTFIVNIAGSLLIGVFYGLSQGKISEEFRLFATVGFCGGFTTFSAFALENFKLLQSGSYFSFFAYILLSTTVCITAVLLGVYLSK</sequence>
<reference evidence="12 13" key="1">
    <citation type="submission" date="2017-07" db="EMBL/GenBank/DDBJ databases">
        <title>Leptospira spp. isolated from tropical soils.</title>
        <authorList>
            <person name="Thibeaux R."/>
            <person name="Iraola G."/>
            <person name="Ferres I."/>
            <person name="Bierque E."/>
            <person name="Girault D."/>
            <person name="Soupe-Gilbert M.-E."/>
            <person name="Picardeau M."/>
            <person name="Goarant C."/>
        </authorList>
    </citation>
    <scope>NUCLEOTIDE SEQUENCE [LARGE SCALE GENOMIC DNA]</scope>
    <source>
        <strain evidence="12 13">FH4-C-A2</strain>
    </source>
</reference>
<feature type="transmembrane region" description="Helical" evidence="11">
    <location>
        <begin position="33"/>
        <end position="51"/>
    </location>
</feature>
<dbReference type="RefSeq" id="WP_100711752.1">
    <property type="nucleotide sequence ID" value="NZ_NPDR01000013.1"/>
</dbReference>
<dbReference type="GO" id="GO:0046872">
    <property type="term" value="F:metal ion binding"/>
    <property type="evidence" value="ECO:0007669"/>
    <property type="project" value="UniProtKB-KW"/>
</dbReference>
<feature type="transmembrane region" description="Helical" evidence="11">
    <location>
        <begin position="63"/>
        <end position="81"/>
    </location>
</feature>
<keyword evidence="8 11" id="KW-0407">Ion channel</keyword>
<proteinExistence type="inferred from homology"/>
<gene>
    <name evidence="11" type="primary">fluC</name>
    <name evidence="11" type="synonym">crcB</name>
    <name evidence="12" type="ORF">CH362_18250</name>
</gene>
<comment type="subcellular location">
    <subcellularLocation>
        <location evidence="1 11">Cell membrane</location>
        <topology evidence="1 11">Multi-pass membrane protein</topology>
    </subcellularLocation>
</comment>
<feature type="binding site" evidence="11">
    <location>
        <position position="74"/>
    </location>
    <ligand>
        <name>Na(+)</name>
        <dbReference type="ChEBI" id="CHEBI:29101"/>
        <note>structural</note>
    </ligand>
</feature>
<dbReference type="HAMAP" id="MF_00454">
    <property type="entry name" value="FluC"/>
    <property type="match status" value="1"/>
</dbReference>
<keyword evidence="6 11" id="KW-0406">Ion transport</keyword>
<comment type="function">
    <text evidence="11">Fluoride-specific ion channel. Important for reducing fluoride concentration in the cell, thus reducing its toxicity.</text>
</comment>
<keyword evidence="3" id="KW-0997">Cell inner membrane</keyword>
<keyword evidence="11" id="KW-0479">Metal-binding</keyword>
<evidence type="ECO:0000256" key="8">
    <source>
        <dbReference type="ARBA" id="ARBA00023303"/>
    </source>
</evidence>
<keyword evidence="11" id="KW-0915">Sodium</keyword>
<dbReference type="PANTHER" id="PTHR28259">
    <property type="entry name" value="FLUORIDE EXPORT PROTEIN 1-RELATED"/>
    <property type="match status" value="1"/>
</dbReference>
<dbReference type="GO" id="GO:0140114">
    <property type="term" value="P:cellular detoxification of fluoride"/>
    <property type="evidence" value="ECO:0007669"/>
    <property type="project" value="UniProtKB-UniRule"/>
</dbReference>
<evidence type="ECO:0000256" key="6">
    <source>
        <dbReference type="ARBA" id="ARBA00023065"/>
    </source>
</evidence>
<dbReference type="NCBIfam" id="TIGR00494">
    <property type="entry name" value="crcB"/>
    <property type="match status" value="1"/>
</dbReference>
<name>A0A2M9Y822_9LEPT</name>
<dbReference type="InterPro" id="IPR003691">
    <property type="entry name" value="FluC"/>
</dbReference>
<dbReference type="GO" id="GO:0005886">
    <property type="term" value="C:plasma membrane"/>
    <property type="evidence" value="ECO:0007669"/>
    <property type="project" value="UniProtKB-SubCell"/>
</dbReference>
<comment type="catalytic activity">
    <reaction evidence="10">
        <text>fluoride(in) = fluoride(out)</text>
        <dbReference type="Rhea" id="RHEA:76159"/>
        <dbReference type="ChEBI" id="CHEBI:17051"/>
    </reaction>
    <physiologicalReaction direction="left-to-right" evidence="10">
        <dbReference type="Rhea" id="RHEA:76160"/>
    </physiologicalReaction>
</comment>
<evidence type="ECO:0000313" key="12">
    <source>
        <dbReference type="EMBL" id="PJZ47642.1"/>
    </source>
</evidence>
<keyword evidence="13" id="KW-1185">Reference proteome</keyword>
<keyword evidence="7 11" id="KW-0472">Membrane</keyword>
<dbReference type="GO" id="GO:0062054">
    <property type="term" value="F:fluoride channel activity"/>
    <property type="evidence" value="ECO:0007669"/>
    <property type="project" value="UniProtKB-UniRule"/>
</dbReference>
<evidence type="ECO:0000256" key="3">
    <source>
        <dbReference type="ARBA" id="ARBA00022519"/>
    </source>
</evidence>
<keyword evidence="5 11" id="KW-1133">Transmembrane helix</keyword>
<organism evidence="12 13">
    <name type="scientific">Leptospira saintgironsiae</name>
    <dbReference type="NCBI Taxonomy" id="2023183"/>
    <lineage>
        <taxon>Bacteria</taxon>
        <taxon>Pseudomonadati</taxon>
        <taxon>Spirochaetota</taxon>
        <taxon>Spirochaetia</taxon>
        <taxon>Leptospirales</taxon>
        <taxon>Leptospiraceae</taxon>
        <taxon>Leptospira</taxon>
    </lineage>
</organism>
<dbReference type="EMBL" id="NPDR01000013">
    <property type="protein sequence ID" value="PJZ47642.1"/>
    <property type="molecule type" value="Genomic_DNA"/>
</dbReference>
<dbReference type="PANTHER" id="PTHR28259:SF1">
    <property type="entry name" value="FLUORIDE EXPORT PROTEIN 1-RELATED"/>
    <property type="match status" value="1"/>
</dbReference>
<evidence type="ECO:0000256" key="4">
    <source>
        <dbReference type="ARBA" id="ARBA00022692"/>
    </source>
</evidence>